<evidence type="ECO:0000256" key="1">
    <source>
        <dbReference type="ARBA" id="ARBA00004141"/>
    </source>
</evidence>
<keyword evidence="5 6" id="KW-0472">Membrane</keyword>
<proteinExistence type="inferred from homology"/>
<organism evidence="7 8">
    <name type="scientific">Marinobacter pelagius</name>
    <dbReference type="NCBI Taxonomy" id="379482"/>
    <lineage>
        <taxon>Bacteria</taxon>
        <taxon>Pseudomonadati</taxon>
        <taxon>Pseudomonadota</taxon>
        <taxon>Gammaproteobacteria</taxon>
        <taxon>Pseudomonadales</taxon>
        <taxon>Marinobacteraceae</taxon>
        <taxon>Marinobacter</taxon>
    </lineage>
</organism>
<dbReference type="PANTHER" id="PTHR21716:SF16">
    <property type="entry name" value="BLL1467 PROTEIN"/>
    <property type="match status" value="1"/>
</dbReference>
<keyword evidence="4 6" id="KW-1133">Transmembrane helix</keyword>
<comment type="similarity">
    <text evidence="2">Belongs to the autoinducer-2 exporter (AI-2E) (TC 2.A.86) family.</text>
</comment>
<evidence type="ECO:0000256" key="4">
    <source>
        <dbReference type="ARBA" id="ARBA00022989"/>
    </source>
</evidence>
<evidence type="ECO:0000256" key="6">
    <source>
        <dbReference type="SAM" id="Phobius"/>
    </source>
</evidence>
<dbReference type="PANTHER" id="PTHR21716">
    <property type="entry name" value="TRANSMEMBRANE PROTEIN"/>
    <property type="match status" value="1"/>
</dbReference>
<feature type="transmembrane region" description="Helical" evidence="6">
    <location>
        <begin position="45"/>
        <end position="63"/>
    </location>
</feature>
<sequence>MEGHSKQNQPAGNEKRPLISSDLATPIYGLFGLGILYTLYVAHQIILPIVLAVMTSLLLSPLVKKAYVKWRIPRMVSSMVFVLLVLAGIVGITLAVATPALKWVEEVPGAVSRVLVGESELSRQIAKVTESAEQVEKSVEQLSDGERRQPTAVVLQTDSWRSQLMNKIQNGIVGLALALALTYFLLVSGDRLIRNFVRQLPMGQRKTVLRITHDSQHLIAQYLGVLGLSNIFVGTSTGLICWAVGLPDPAVWGLVAGLARFVPYLGVVISVSMLSVISVISLEEFWMMAIAPLGFLALTTLVGAFIEPWIHGFRMAINPVIIFVSIFFWGWLWGPVGVLLAVPLMTVIQVVLKQIPRLRPVYRVIAR</sequence>
<feature type="transmembrane region" description="Helical" evidence="6">
    <location>
        <begin position="219"/>
        <end position="245"/>
    </location>
</feature>
<dbReference type="GO" id="GO:0055085">
    <property type="term" value="P:transmembrane transport"/>
    <property type="evidence" value="ECO:0007669"/>
    <property type="project" value="TreeGrafter"/>
</dbReference>
<gene>
    <name evidence="7" type="ORF">SAMN04487961_3438</name>
</gene>
<evidence type="ECO:0000256" key="2">
    <source>
        <dbReference type="ARBA" id="ARBA00009773"/>
    </source>
</evidence>
<dbReference type="InterPro" id="IPR002549">
    <property type="entry name" value="AI-2E-like"/>
</dbReference>
<accession>A0A1I5A8X6</accession>
<dbReference type="GO" id="GO:0016020">
    <property type="term" value="C:membrane"/>
    <property type="evidence" value="ECO:0007669"/>
    <property type="project" value="UniProtKB-SubCell"/>
</dbReference>
<dbReference type="OrthoDB" id="9799225at2"/>
<feature type="transmembrane region" description="Helical" evidence="6">
    <location>
        <begin position="251"/>
        <end position="273"/>
    </location>
</feature>
<evidence type="ECO:0000313" key="8">
    <source>
        <dbReference type="Proteomes" id="UP000199339"/>
    </source>
</evidence>
<dbReference type="Pfam" id="PF01594">
    <property type="entry name" value="AI-2E_transport"/>
    <property type="match status" value="1"/>
</dbReference>
<keyword evidence="3 6" id="KW-0812">Transmembrane</keyword>
<evidence type="ECO:0000256" key="3">
    <source>
        <dbReference type="ARBA" id="ARBA00022692"/>
    </source>
</evidence>
<name>A0A1I5A8X6_9GAMM</name>
<feature type="transmembrane region" description="Helical" evidence="6">
    <location>
        <begin position="75"/>
        <end position="97"/>
    </location>
</feature>
<keyword evidence="8" id="KW-1185">Reference proteome</keyword>
<feature type="transmembrane region" description="Helical" evidence="6">
    <location>
        <begin position="168"/>
        <end position="186"/>
    </location>
</feature>
<feature type="transmembrane region" description="Helical" evidence="6">
    <location>
        <begin position="285"/>
        <end position="306"/>
    </location>
</feature>
<comment type="subcellular location">
    <subcellularLocation>
        <location evidence="1">Membrane</location>
        <topology evidence="1">Multi-pass membrane protein</topology>
    </subcellularLocation>
</comment>
<feature type="transmembrane region" description="Helical" evidence="6">
    <location>
        <begin position="326"/>
        <end position="352"/>
    </location>
</feature>
<evidence type="ECO:0000313" key="7">
    <source>
        <dbReference type="EMBL" id="SFN59031.1"/>
    </source>
</evidence>
<dbReference type="EMBL" id="FOUR01000011">
    <property type="protein sequence ID" value="SFN59031.1"/>
    <property type="molecule type" value="Genomic_DNA"/>
</dbReference>
<dbReference type="Proteomes" id="UP000199339">
    <property type="component" value="Unassembled WGS sequence"/>
</dbReference>
<dbReference type="AlphaFoldDB" id="A0A1I5A8X6"/>
<protein>
    <submittedName>
        <fullName evidence="7">Predicted PurR-regulated permease PerM</fullName>
    </submittedName>
</protein>
<reference evidence="8" key="1">
    <citation type="submission" date="2016-10" db="EMBL/GenBank/DDBJ databases">
        <authorList>
            <person name="Varghese N."/>
            <person name="Submissions S."/>
        </authorList>
    </citation>
    <scope>NUCLEOTIDE SEQUENCE [LARGE SCALE GENOMIC DNA]</scope>
    <source>
        <strain evidence="8">CGMCC 1.6775</strain>
    </source>
</reference>
<dbReference type="RefSeq" id="WP_092006680.1">
    <property type="nucleotide sequence ID" value="NZ_FOUR01000011.1"/>
</dbReference>
<evidence type="ECO:0000256" key="5">
    <source>
        <dbReference type="ARBA" id="ARBA00023136"/>
    </source>
</evidence>